<sequence length="160" mass="17385">MLSWFFESQATTTVILTTHADVDSNSSVNSGLSQRGFATADALQELLNSVDVVAGVDAIYATPLRATQETAEPLMKSLDIPITLIEDVSEVEGLIETIMAKHKGKIILIVTHPDVLPKLVAELHGSKNIEPIDPSKDNKLFIVSVPWFGKVKTLQLNYAS</sequence>
<dbReference type="InterPro" id="IPR029033">
    <property type="entry name" value="His_PPase_superfam"/>
</dbReference>
<reference evidence="1" key="1">
    <citation type="submission" date="2018-05" db="EMBL/GenBank/DDBJ databases">
        <authorList>
            <person name="Lanie J.A."/>
            <person name="Ng W.-L."/>
            <person name="Kazmierczak K.M."/>
            <person name="Andrzejewski T.M."/>
            <person name="Davidsen T.M."/>
            <person name="Wayne K.J."/>
            <person name="Tettelin H."/>
            <person name="Glass J.I."/>
            <person name="Rusch D."/>
            <person name="Podicherti R."/>
            <person name="Tsui H.-C.T."/>
            <person name="Winkler M.E."/>
        </authorList>
    </citation>
    <scope>NUCLEOTIDE SEQUENCE</scope>
</reference>
<dbReference type="EMBL" id="UINC01003926">
    <property type="protein sequence ID" value="SVA10397.1"/>
    <property type="molecule type" value="Genomic_DNA"/>
</dbReference>
<accession>A0A381T6U7</accession>
<proteinExistence type="predicted"/>
<dbReference type="CDD" id="cd07067">
    <property type="entry name" value="HP_PGM_like"/>
    <property type="match status" value="1"/>
</dbReference>
<protein>
    <recommendedName>
        <fullName evidence="2">Phosphoglycerate mutase</fullName>
    </recommendedName>
</protein>
<dbReference type="SUPFAM" id="SSF53254">
    <property type="entry name" value="Phosphoglycerate mutase-like"/>
    <property type="match status" value="1"/>
</dbReference>
<dbReference type="Pfam" id="PF00300">
    <property type="entry name" value="His_Phos_1"/>
    <property type="match status" value="1"/>
</dbReference>
<organism evidence="1">
    <name type="scientific">marine metagenome</name>
    <dbReference type="NCBI Taxonomy" id="408172"/>
    <lineage>
        <taxon>unclassified sequences</taxon>
        <taxon>metagenomes</taxon>
        <taxon>ecological metagenomes</taxon>
    </lineage>
</organism>
<gene>
    <name evidence="1" type="ORF">METZ01_LOCUS63251</name>
</gene>
<dbReference type="AlphaFoldDB" id="A0A381T6U7"/>
<evidence type="ECO:0008006" key="2">
    <source>
        <dbReference type="Google" id="ProtNLM"/>
    </source>
</evidence>
<dbReference type="Gene3D" id="3.40.50.1240">
    <property type="entry name" value="Phosphoglycerate mutase-like"/>
    <property type="match status" value="1"/>
</dbReference>
<evidence type="ECO:0000313" key="1">
    <source>
        <dbReference type="EMBL" id="SVA10397.1"/>
    </source>
</evidence>
<dbReference type="InterPro" id="IPR013078">
    <property type="entry name" value="His_Pase_superF_clade-1"/>
</dbReference>
<name>A0A381T6U7_9ZZZZ</name>